<feature type="transmembrane region" description="Helical" evidence="1">
    <location>
        <begin position="60"/>
        <end position="77"/>
    </location>
</feature>
<feature type="transmembrane region" description="Helical" evidence="1">
    <location>
        <begin position="20"/>
        <end position="40"/>
    </location>
</feature>
<dbReference type="OrthoDB" id="2558918at2759"/>
<keyword evidence="1" id="KW-1133">Transmembrane helix</keyword>
<feature type="transmembrane region" description="Helical" evidence="1">
    <location>
        <begin position="139"/>
        <end position="161"/>
    </location>
</feature>
<keyword evidence="1" id="KW-0472">Membrane</keyword>
<keyword evidence="3" id="KW-1185">Reference proteome</keyword>
<evidence type="ECO:0000313" key="3">
    <source>
        <dbReference type="Proteomes" id="UP000298030"/>
    </source>
</evidence>
<dbReference type="EMBL" id="QPFP01000039">
    <property type="protein sequence ID" value="TEB27596.1"/>
    <property type="molecule type" value="Genomic_DNA"/>
</dbReference>
<evidence type="ECO:0008006" key="4">
    <source>
        <dbReference type="Google" id="ProtNLM"/>
    </source>
</evidence>
<sequence>MPEKNEELVRRPALNLRTILYAIAFVLIFSLTCVELGLVSEQLHKYGDDYSNYGSKQYKHILGLLLFSVIVSLLVMLSHPFVGVPFITVCSFILAVFFGTAAGVIWQNTGLFWKGTGCRPAESIPENWRPFARECGRVVTIQAVAWSLFGLYILLFVGTLIHKLKIRARPTPEGFYYNV</sequence>
<dbReference type="Proteomes" id="UP000298030">
    <property type="component" value="Unassembled WGS sequence"/>
</dbReference>
<dbReference type="AlphaFoldDB" id="A0A4Y7T0C8"/>
<organism evidence="2 3">
    <name type="scientific">Coprinellus micaceus</name>
    <name type="common">Glistening ink-cap mushroom</name>
    <name type="synonym">Coprinus micaceus</name>
    <dbReference type="NCBI Taxonomy" id="71717"/>
    <lineage>
        <taxon>Eukaryota</taxon>
        <taxon>Fungi</taxon>
        <taxon>Dikarya</taxon>
        <taxon>Basidiomycota</taxon>
        <taxon>Agaricomycotina</taxon>
        <taxon>Agaricomycetes</taxon>
        <taxon>Agaricomycetidae</taxon>
        <taxon>Agaricales</taxon>
        <taxon>Agaricineae</taxon>
        <taxon>Psathyrellaceae</taxon>
        <taxon>Coprinellus</taxon>
    </lineage>
</organism>
<name>A0A4Y7T0C8_COPMI</name>
<keyword evidence="1" id="KW-0812">Transmembrane</keyword>
<gene>
    <name evidence="2" type="ORF">FA13DRAFT_1794740</name>
</gene>
<reference evidence="2 3" key="1">
    <citation type="journal article" date="2019" name="Nat. Ecol. Evol.">
        <title>Megaphylogeny resolves global patterns of mushroom evolution.</title>
        <authorList>
            <person name="Varga T."/>
            <person name="Krizsan K."/>
            <person name="Foldi C."/>
            <person name="Dima B."/>
            <person name="Sanchez-Garcia M."/>
            <person name="Sanchez-Ramirez S."/>
            <person name="Szollosi G.J."/>
            <person name="Szarkandi J.G."/>
            <person name="Papp V."/>
            <person name="Albert L."/>
            <person name="Andreopoulos W."/>
            <person name="Angelini C."/>
            <person name="Antonin V."/>
            <person name="Barry K.W."/>
            <person name="Bougher N.L."/>
            <person name="Buchanan P."/>
            <person name="Buyck B."/>
            <person name="Bense V."/>
            <person name="Catcheside P."/>
            <person name="Chovatia M."/>
            <person name="Cooper J."/>
            <person name="Damon W."/>
            <person name="Desjardin D."/>
            <person name="Finy P."/>
            <person name="Geml J."/>
            <person name="Haridas S."/>
            <person name="Hughes K."/>
            <person name="Justo A."/>
            <person name="Karasinski D."/>
            <person name="Kautmanova I."/>
            <person name="Kiss B."/>
            <person name="Kocsube S."/>
            <person name="Kotiranta H."/>
            <person name="LaButti K.M."/>
            <person name="Lechner B.E."/>
            <person name="Liimatainen K."/>
            <person name="Lipzen A."/>
            <person name="Lukacs Z."/>
            <person name="Mihaltcheva S."/>
            <person name="Morgado L.N."/>
            <person name="Niskanen T."/>
            <person name="Noordeloos M.E."/>
            <person name="Ohm R.A."/>
            <person name="Ortiz-Santana B."/>
            <person name="Ovrebo C."/>
            <person name="Racz N."/>
            <person name="Riley R."/>
            <person name="Savchenko A."/>
            <person name="Shiryaev A."/>
            <person name="Soop K."/>
            <person name="Spirin V."/>
            <person name="Szebenyi C."/>
            <person name="Tomsovsky M."/>
            <person name="Tulloss R.E."/>
            <person name="Uehling J."/>
            <person name="Grigoriev I.V."/>
            <person name="Vagvolgyi C."/>
            <person name="Papp T."/>
            <person name="Martin F.M."/>
            <person name="Miettinen O."/>
            <person name="Hibbett D.S."/>
            <person name="Nagy L.G."/>
        </authorList>
    </citation>
    <scope>NUCLEOTIDE SEQUENCE [LARGE SCALE GENOMIC DNA]</scope>
    <source>
        <strain evidence="2 3">FP101781</strain>
    </source>
</reference>
<feature type="transmembrane region" description="Helical" evidence="1">
    <location>
        <begin position="84"/>
        <end position="106"/>
    </location>
</feature>
<accession>A0A4Y7T0C8</accession>
<protein>
    <recommendedName>
        <fullName evidence="4">MARVEL domain-containing protein</fullName>
    </recommendedName>
</protein>
<proteinExistence type="predicted"/>
<comment type="caution">
    <text evidence="2">The sequence shown here is derived from an EMBL/GenBank/DDBJ whole genome shotgun (WGS) entry which is preliminary data.</text>
</comment>
<evidence type="ECO:0000256" key="1">
    <source>
        <dbReference type="SAM" id="Phobius"/>
    </source>
</evidence>
<evidence type="ECO:0000313" key="2">
    <source>
        <dbReference type="EMBL" id="TEB27596.1"/>
    </source>
</evidence>